<proteinExistence type="predicted"/>
<dbReference type="KEGG" id="chk:D4L85_03905"/>
<sequence length="214" mass="22929">MLMAMKTKLLLTCFALACFLAAPAQNFKKFRVGIGVGYARPSGSGSQGGGLVYLEPSCRLGDAYSLGLRMEWAMVASGLSGSAIDMETFDLSSQASYTLNMQYYLGINNFRPFLGVGLGLYNLSAIKTDVIVLDGIDPTGQGQPQTHAESVSLSDAQSKFGFYPRFGFDVGHFTLSIDYNFIPNARTTVSGSDASFRNSYLGVRLGANFGGGRK</sequence>
<evidence type="ECO:0000313" key="4">
    <source>
        <dbReference type="EMBL" id="AYB29772.1"/>
    </source>
</evidence>
<dbReference type="Pfam" id="PF13505">
    <property type="entry name" value="OMP_b-brl"/>
    <property type="match status" value="1"/>
</dbReference>
<feature type="chain" id="PRO_5017487243" description="Outer membrane protein beta-barrel domain-containing protein" evidence="2">
    <location>
        <begin position="25"/>
        <end position="214"/>
    </location>
</feature>
<dbReference type="InterPro" id="IPR011250">
    <property type="entry name" value="OMP/PagP_B-barrel"/>
</dbReference>
<evidence type="ECO:0000313" key="5">
    <source>
        <dbReference type="Proteomes" id="UP000266183"/>
    </source>
</evidence>
<protein>
    <recommendedName>
        <fullName evidence="3">Outer membrane protein beta-barrel domain-containing protein</fullName>
    </recommendedName>
</protein>
<evidence type="ECO:0000256" key="1">
    <source>
        <dbReference type="ARBA" id="ARBA00022729"/>
    </source>
</evidence>
<dbReference type="InterPro" id="IPR027385">
    <property type="entry name" value="Beta-barrel_OMP"/>
</dbReference>
<dbReference type="AlphaFoldDB" id="A0A385SFW8"/>
<keyword evidence="1 2" id="KW-0732">Signal</keyword>
<dbReference type="Gene3D" id="2.40.160.20">
    <property type="match status" value="1"/>
</dbReference>
<keyword evidence="5" id="KW-1185">Reference proteome</keyword>
<dbReference type="Proteomes" id="UP000266183">
    <property type="component" value="Chromosome"/>
</dbReference>
<accession>A0A385SFW8</accession>
<dbReference type="EMBL" id="CP032382">
    <property type="protein sequence ID" value="AYB29772.1"/>
    <property type="molecule type" value="Genomic_DNA"/>
</dbReference>
<reference evidence="5" key="1">
    <citation type="submission" date="2018-09" db="EMBL/GenBank/DDBJ databases">
        <title>Chryseolinea sp. KIS68-18 isolated from soil.</title>
        <authorList>
            <person name="Weon H.-Y."/>
            <person name="Kwon S.-W."/>
            <person name="Lee S.A."/>
        </authorList>
    </citation>
    <scope>NUCLEOTIDE SEQUENCE [LARGE SCALE GENOMIC DNA]</scope>
    <source>
        <strain evidence="5">KIS68-18</strain>
    </source>
</reference>
<evidence type="ECO:0000256" key="2">
    <source>
        <dbReference type="SAM" id="SignalP"/>
    </source>
</evidence>
<gene>
    <name evidence="4" type="ORF">D4L85_03905</name>
</gene>
<name>A0A385SFW8_9BACT</name>
<evidence type="ECO:0000259" key="3">
    <source>
        <dbReference type="Pfam" id="PF13505"/>
    </source>
</evidence>
<organism evidence="4 5">
    <name type="scientific">Chryseolinea soli</name>
    <dbReference type="NCBI Taxonomy" id="2321403"/>
    <lineage>
        <taxon>Bacteria</taxon>
        <taxon>Pseudomonadati</taxon>
        <taxon>Bacteroidota</taxon>
        <taxon>Cytophagia</taxon>
        <taxon>Cytophagales</taxon>
        <taxon>Fulvivirgaceae</taxon>
        <taxon>Chryseolinea</taxon>
    </lineage>
</organism>
<feature type="domain" description="Outer membrane protein beta-barrel" evidence="3">
    <location>
        <begin position="11"/>
        <end position="209"/>
    </location>
</feature>
<dbReference type="SUPFAM" id="SSF56925">
    <property type="entry name" value="OMPA-like"/>
    <property type="match status" value="1"/>
</dbReference>
<feature type="signal peptide" evidence="2">
    <location>
        <begin position="1"/>
        <end position="24"/>
    </location>
</feature>